<dbReference type="EMBL" id="CP073587">
    <property type="protein sequence ID" value="QUN05291.1"/>
    <property type="molecule type" value="Genomic_DNA"/>
</dbReference>
<dbReference type="SUPFAM" id="SSF47473">
    <property type="entry name" value="EF-hand"/>
    <property type="match status" value="1"/>
</dbReference>
<feature type="region of interest" description="Disordered" evidence="1">
    <location>
        <begin position="20"/>
        <end position="148"/>
    </location>
</feature>
<feature type="domain" description="EF-hand" evidence="3">
    <location>
        <begin position="115"/>
        <end position="148"/>
    </location>
</feature>
<dbReference type="InterPro" id="IPR018247">
    <property type="entry name" value="EF_Hand_1_Ca_BS"/>
</dbReference>
<sequence length="148" mass="15691">MKIHYLVLAGTLGLVASAQAEMPSGQPSQPKSFSELDSNGDGVLSRDEVSSDPFLSQRFDELDKDGSGTLSQDEVKMPGQDGHSGAHGQGGHGQPPSFASLDTNGDGVISKSEAANDPFLSQMFDKLDKDSSGTLTEDELRMPPPRRD</sequence>
<evidence type="ECO:0000259" key="3">
    <source>
        <dbReference type="PROSITE" id="PS50222"/>
    </source>
</evidence>
<feature type="compositionally biased region" description="Polar residues" evidence="1">
    <location>
        <begin position="25"/>
        <end position="37"/>
    </location>
</feature>
<dbReference type="CDD" id="cd00051">
    <property type="entry name" value="EFh"/>
    <property type="match status" value="1"/>
</dbReference>
<keyword evidence="2" id="KW-0732">Signal</keyword>
<name>A0ABX7YT61_9GAMM</name>
<evidence type="ECO:0000313" key="5">
    <source>
        <dbReference type="Proteomes" id="UP000679575"/>
    </source>
</evidence>
<dbReference type="RefSeq" id="WP_212594326.1">
    <property type="nucleotide sequence ID" value="NZ_CP073587.1"/>
</dbReference>
<accession>A0ABX7YT61</accession>
<evidence type="ECO:0000313" key="4">
    <source>
        <dbReference type="EMBL" id="QUN05291.1"/>
    </source>
</evidence>
<keyword evidence="5" id="KW-1185">Reference proteome</keyword>
<protein>
    <recommendedName>
        <fullName evidence="3">EF-hand domain-containing protein</fullName>
    </recommendedName>
</protein>
<evidence type="ECO:0000256" key="1">
    <source>
        <dbReference type="SAM" id="MobiDB-lite"/>
    </source>
</evidence>
<dbReference type="Proteomes" id="UP000679575">
    <property type="component" value="Chromosome"/>
</dbReference>
<dbReference type="Gene3D" id="1.10.238.10">
    <property type="entry name" value="EF-hand"/>
    <property type="match status" value="2"/>
</dbReference>
<proteinExistence type="predicted"/>
<feature type="chain" id="PRO_5046916918" description="EF-hand domain-containing protein" evidence="2">
    <location>
        <begin position="21"/>
        <end position="148"/>
    </location>
</feature>
<dbReference type="PROSITE" id="PS00018">
    <property type="entry name" value="EF_HAND_1"/>
    <property type="match status" value="2"/>
</dbReference>
<dbReference type="InterPro" id="IPR011992">
    <property type="entry name" value="EF-hand-dom_pair"/>
</dbReference>
<feature type="compositionally biased region" description="Basic and acidic residues" evidence="1">
    <location>
        <begin position="138"/>
        <end position="148"/>
    </location>
</feature>
<organism evidence="4 5">
    <name type="scientific">Shewanella yunxiaonensis</name>
    <dbReference type="NCBI Taxonomy" id="2829809"/>
    <lineage>
        <taxon>Bacteria</taxon>
        <taxon>Pseudomonadati</taxon>
        <taxon>Pseudomonadota</taxon>
        <taxon>Gammaproteobacteria</taxon>
        <taxon>Alteromonadales</taxon>
        <taxon>Shewanellaceae</taxon>
        <taxon>Shewanella</taxon>
    </lineage>
</organism>
<dbReference type="InterPro" id="IPR002048">
    <property type="entry name" value="EF_hand_dom"/>
</dbReference>
<dbReference type="PROSITE" id="PS50222">
    <property type="entry name" value="EF_HAND_2"/>
    <property type="match status" value="2"/>
</dbReference>
<reference evidence="4 5" key="1">
    <citation type="submission" date="2021-04" db="EMBL/GenBank/DDBJ databases">
        <title>Novel species identification of genus Shewanella.</title>
        <authorList>
            <person name="Liu G."/>
        </authorList>
    </citation>
    <scope>NUCLEOTIDE SEQUENCE [LARGE SCALE GENOMIC DNA]</scope>
    <source>
        <strain evidence="4 5">FJAT-54481</strain>
    </source>
</reference>
<feature type="domain" description="EF-hand" evidence="3">
    <location>
        <begin position="50"/>
        <end position="85"/>
    </location>
</feature>
<dbReference type="Pfam" id="PF13202">
    <property type="entry name" value="EF-hand_5"/>
    <property type="match status" value="4"/>
</dbReference>
<gene>
    <name evidence="4" type="ORF">KDN34_13975</name>
</gene>
<evidence type="ECO:0000256" key="2">
    <source>
        <dbReference type="SAM" id="SignalP"/>
    </source>
</evidence>
<feature type="signal peptide" evidence="2">
    <location>
        <begin position="1"/>
        <end position="20"/>
    </location>
</feature>